<evidence type="ECO:0000313" key="18">
    <source>
        <dbReference type="EMBL" id="MBH8553711.1"/>
    </source>
</evidence>
<keyword evidence="8" id="KW-0418">Kinase</keyword>
<keyword evidence="4" id="KW-1003">Cell membrane</keyword>
<dbReference type="AlphaFoldDB" id="A0A8J7HET8"/>
<keyword evidence="6" id="KW-0808">Transferase</keyword>
<dbReference type="SMART" id="SM00091">
    <property type="entry name" value="PAS"/>
    <property type="match status" value="1"/>
</dbReference>
<keyword evidence="7 13" id="KW-0812">Transmembrane</keyword>
<dbReference type="Pfam" id="PF00672">
    <property type="entry name" value="HAMP"/>
    <property type="match status" value="1"/>
</dbReference>
<dbReference type="InterPro" id="IPR033479">
    <property type="entry name" value="dCache_1"/>
</dbReference>
<keyword evidence="9 13" id="KW-1133">Transmembrane helix</keyword>
<dbReference type="PROSITE" id="PS50113">
    <property type="entry name" value="PAC"/>
    <property type="match status" value="1"/>
</dbReference>
<dbReference type="InterPro" id="IPR005467">
    <property type="entry name" value="His_kinase_dom"/>
</dbReference>
<dbReference type="CDD" id="cd00082">
    <property type="entry name" value="HisKA"/>
    <property type="match status" value="1"/>
</dbReference>
<dbReference type="InterPro" id="IPR004358">
    <property type="entry name" value="Sig_transdc_His_kin-like_C"/>
</dbReference>
<dbReference type="Pfam" id="PF02743">
    <property type="entry name" value="dCache_1"/>
    <property type="match status" value="1"/>
</dbReference>
<evidence type="ECO:0000256" key="9">
    <source>
        <dbReference type="ARBA" id="ARBA00022989"/>
    </source>
</evidence>
<keyword evidence="10" id="KW-0902">Two-component regulatory system</keyword>
<dbReference type="Gene3D" id="3.30.565.10">
    <property type="entry name" value="Histidine kinase-like ATPase, C-terminal domain"/>
    <property type="match status" value="1"/>
</dbReference>
<dbReference type="InterPro" id="IPR003660">
    <property type="entry name" value="HAMP_dom"/>
</dbReference>
<dbReference type="InterPro" id="IPR000014">
    <property type="entry name" value="PAS"/>
</dbReference>
<evidence type="ECO:0000256" key="13">
    <source>
        <dbReference type="SAM" id="Phobius"/>
    </source>
</evidence>
<evidence type="ECO:0000256" key="5">
    <source>
        <dbReference type="ARBA" id="ARBA00022553"/>
    </source>
</evidence>
<dbReference type="InterPro" id="IPR050736">
    <property type="entry name" value="Sensor_HK_Regulatory"/>
</dbReference>
<reference evidence="18 19" key="1">
    <citation type="journal article" date="2021" name="Int. J. Syst. Evol. Microbiol.">
        <title>Amazonocrinis nigriterrae gen. nov., sp. nov., Atlanticothrix silvestris gen. nov., sp. nov. and Dendronalium phyllosphericum gen. nov., sp. nov., nostocacean cyanobacteria from Brazilian environments.</title>
        <authorList>
            <person name="Alvarenga D.O."/>
            <person name="Andreote A.P.D."/>
            <person name="Branco L.H.Z."/>
            <person name="Delbaje E."/>
            <person name="Cruz R.B."/>
            <person name="Varani A.M."/>
            <person name="Fiore M.F."/>
        </authorList>
    </citation>
    <scope>NUCLEOTIDE SEQUENCE [LARGE SCALE GENOMIC DNA]</scope>
    <source>
        <strain evidence="18 19">CENA357</strain>
    </source>
</reference>
<dbReference type="InterPro" id="IPR035965">
    <property type="entry name" value="PAS-like_dom_sf"/>
</dbReference>
<organism evidence="18 19">
    <name type="scientific">Atlanticothrix silvestris CENA357</name>
    <dbReference type="NCBI Taxonomy" id="1725252"/>
    <lineage>
        <taxon>Bacteria</taxon>
        <taxon>Bacillati</taxon>
        <taxon>Cyanobacteriota</taxon>
        <taxon>Cyanophyceae</taxon>
        <taxon>Nostocales</taxon>
        <taxon>Nodulariaceae</taxon>
        <taxon>Atlanticothrix</taxon>
        <taxon>Atlanticothrix silvestris</taxon>
    </lineage>
</organism>
<evidence type="ECO:0000256" key="8">
    <source>
        <dbReference type="ARBA" id="ARBA00022777"/>
    </source>
</evidence>
<dbReference type="SUPFAM" id="SSF55874">
    <property type="entry name" value="ATPase domain of HSP90 chaperone/DNA topoisomerase II/histidine kinase"/>
    <property type="match status" value="1"/>
</dbReference>
<dbReference type="SMART" id="SM00086">
    <property type="entry name" value="PAC"/>
    <property type="match status" value="1"/>
</dbReference>
<evidence type="ECO:0000256" key="4">
    <source>
        <dbReference type="ARBA" id="ARBA00022475"/>
    </source>
</evidence>
<evidence type="ECO:0000256" key="3">
    <source>
        <dbReference type="ARBA" id="ARBA00012438"/>
    </source>
</evidence>
<dbReference type="InterPro" id="IPR003661">
    <property type="entry name" value="HisK_dim/P_dom"/>
</dbReference>
<dbReference type="RefSeq" id="WP_214439985.1">
    <property type="nucleotide sequence ID" value="NZ_JAECZB010000041.1"/>
</dbReference>
<evidence type="ECO:0000256" key="1">
    <source>
        <dbReference type="ARBA" id="ARBA00000085"/>
    </source>
</evidence>
<dbReference type="GO" id="GO:0000155">
    <property type="term" value="F:phosphorelay sensor kinase activity"/>
    <property type="evidence" value="ECO:0007669"/>
    <property type="project" value="InterPro"/>
</dbReference>
<dbReference type="GO" id="GO:0005886">
    <property type="term" value="C:plasma membrane"/>
    <property type="evidence" value="ECO:0007669"/>
    <property type="project" value="UniProtKB-SubCell"/>
</dbReference>
<dbReference type="Gene3D" id="3.30.450.20">
    <property type="entry name" value="PAS domain"/>
    <property type="match status" value="2"/>
</dbReference>
<dbReference type="EMBL" id="JAECZB010000041">
    <property type="protein sequence ID" value="MBH8553711.1"/>
    <property type="molecule type" value="Genomic_DNA"/>
</dbReference>
<evidence type="ECO:0000256" key="6">
    <source>
        <dbReference type="ARBA" id="ARBA00022679"/>
    </source>
</evidence>
<dbReference type="Pfam" id="PF08447">
    <property type="entry name" value="PAS_3"/>
    <property type="match status" value="1"/>
</dbReference>
<dbReference type="InterPro" id="IPR000700">
    <property type="entry name" value="PAS-assoc_C"/>
</dbReference>
<comment type="caution">
    <text evidence="18">The sequence shown here is derived from an EMBL/GenBank/DDBJ whole genome shotgun (WGS) entry which is preliminary data.</text>
</comment>
<dbReference type="Gene3D" id="6.10.340.10">
    <property type="match status" value="1"/>
</dbReference>
<evidence type="ECO:0000256" key="10">
    <source>
        <dbReference type="ARBA" id="ARBA00023012"/>
    </source>
</evidence>
<dbReference type="InterPro" id="IPR003594">
    <property type="entry name" value="HATPase_dom"/>
</dbReference>
<dbReference type="SUPFAM" id="SSF47384">
    <property type="entry name" value="Homodimeric domain of signal transducing histidine kinase"/>
    <property type="match status" value="1"/>
</dbReference>
<dbReference type="InterPro" id="IPR001610">
    <property type="entry name" value="PAC"/>
</dbReference>
<dbReference type="InterPro" id="IPR036890">
    <property type="entry name" value="HATPase_C_sf"/>
</dbReference>
<keyword evidence="5" id="KW-0597">Phosphoprotein</keyword>
<feature type="domain" description="Histidine kinase" evidence="14">
    <location>
        <begin position="553"/>
        <end position="774"/>
    </location>
</feature>
<dbReference type="InterPro" id="IPR013655">
    <property type="entry name" value="PAS_fold_3"/>
</dbReference>
<dbReference type="Pfam" id="PF02518">
    <property type="entry name" value="HATPase_c"/>
    <property type="match status" value="1"/>
</dbReference>
<evidence type="ECO:0000259" key="17">
    <source>
        <dbReference type="PROSITE" id="PS50885"/>
    </source>
</evidence>
<feature type="transmembrane region" description="Helical" evidence="13">
    <location>
        <begin position="25"/>
        <end position="44"/>
    </location>
</feature>
<feature type="domain" description="HAMP" evidence="17">
    <location>
        <begin position="331"/>
        <end position="384"/>
    </location>
</feature>
<dbReference type="CDD" id="cd12914">
    <property type="entry name" value="PDC1_DGC_like"/>
    <property type="match status" value="1"/>
</dbReference>
<dbReference type="InterPro" id="IPR036097">
    <property type="entry name" value="HisK_dim/P_sf"/>
</dbReference>
<dbReference type="SMART" id="SM00388">
    <property type="entry name" value="HisKA"/>
    <property type="match status" value="1"/>
</dbReference>
<dbReference type="EC" id="2.7.13.3" evidence="3"/>
<evidence type="ECO:0000259" key="14">
    <source>
        <dbReference type="PROSITE" id="PS50109"/>
    </source>
</evidence>
<dbReference type="PROSITE" id="PS50885">
    <property type="entry name" value="HAMP"/>
    <property type="match status" value="1"/>
</dbReference>
<dbReference type="CDD" id="cd06225">
    <property type="entry name" value="HAMP"/>
    <property type="match status" value="1"/>
</dbReference>
<dbReference type="FunFam" id="3.30.565.10:FF:000006">
    <property type="entry name" value="Sensor histidine kinase WalK"/>
    <property type="match status" value="1"/>
</dbReference>
<keyword evidence="19" id="KW-1185">Reference proteome</keyword>
<evidence type="ECO:0000256" key="7">
    <source>
        <dbReference type="ARBA" id="ARBA00022692"/>
    </source>
</evidence>
<dbReference type="Pfam" id="PF00512">
    <property type="entry name" value="HisKA"/>
    <property type="match status" value="1"/>
</dbReference>
<evidence type="ECO:0000313" key="19">
    <source>
        <dbReference type="Proteomes" id="UP000599391"/>
    </source>
</evidence>
<dbReference type="NCBIfam" id="TIGR00229">
    <property type="entry name" value="sensory_box"/>
    <property type="match status" value="1"/>
</dbReference>
<dbReference type="Gene3D" id="1.10.287.130">
    <property type="match status" value="1"/>
</dbReference>
<proteinExistence type="predicted"/>
<dbReference type="SMART" id="SM00387">
    <property type="entry name" value="HATPase_c"/>
    <property type="match status" value="1"/>
</dbReference>
<protein>
    <recommendedName>
        <fullName evidence="3">histidine kinase</fullName>
        <ecNumber evidence="3">2.7.13.3</ecNumber>
    </recommendedName>
</protein>
<gene>
    <name evidence="18" type="ORF">I8751_15295</name>
</gene>
<evidence type="ECO:0000256" key="11">
    <source>
        <dbReference type="ARBA" id="ARBA00023136"/>
    </source>
</evidence>
<name>A0A8J7HET8_9CYAN</name>
<evidence type="ECO:0000259" key="16">
    <source>
        <dbReference type="PROSITE" id="PS50113"/>
    </source>
</evidence>
<dbReference type="CDD" id="cd00075">
    <property type="entry name" value="HATPase"/>
    <property type="match status" value="1"/>
</dbReference>
<keyword evidence="11 13" id="KW-0472">Membrane</keyword>
<dbReference type="SUPFAM" id="SSF158472">
    <property type="entry name" value="HAMP domain-like"/>
    <property type="match status" value="1"/>
</dbReference>
<evidence type="ECO:0000256" key="12">
    <source>
        <dbReference type="ARBA" id="ARBA00055745"/>
    </source>
</evidence>
<evidence type="ECO:0000256" key="2">
    <source>
        <dbReference type="ARBA" id="ARBA00004651"/>
    </source>
</evidence>
<dbReference type="CDD" id="cd00130">
    <property type="entry name" value="PAS"/>
    <property type="match status" value="1"/>
</dbReference>
<dbReference type="PROSITE" id="PS50112">
    <property type="entry name" value="PAS"/>
    <property type="match status" value="1"/>
</dbReference>
<sequence>MVIILKLSGRLPSKLNPHNSLRTSLGMAIGGIAFLLSIFASLIVGHTASEQVKLDVGRSLAELAYQMTDKLDRGMFERYRDIKIISTLDIFSNPKSSVFQQRALLEKLQSTYNNYAWIGLTNNRGIVVASTGKLLEGKDISQRPWFIEGQKSPYVGDVHDAVKLAQLLPNSTGEPLRFVDLAIPMKDLQGNAQGVLGAHLSWSWSREVQKSLLNSQERHKTEIFIFRQNGDLLLSPSGFKTANLQSLNSLQAAQKGYKNYLIETWPDGQTYITGFAQSFGYRNYPGLGWLVLVRQKTDIAFAPVRRLQQQIFTWNMALGLIFAILGWLIAAVITNPMLAIATAANDIRSGNKLIKIPLLKGKDEIANLSQSLSQMVFTLTQQESDLKASNMQLQTELTSKLVVQEMLCQSEQKFRQLAENIQEIFWLKDIFSNEIIYISPVYEQIWGRSCESLYTNPNSWIDAVHLEDKEYVLATIENNHNNVYNHEYRIIQPNNSVRWIWERSFLVKNNFGKVYRRVGIAQDITDRKQAEETRLALEKEKEISELKSRFISIASHEFRTPLTSILLSSELLKKYGKELTDEKRELYFYQIKSAVTHLNQVVEDILVIGKAEAGKLKFDPAPLDLIKFCLQIVEEQQFNAGDRYHINFVERYFYASKTQKLPLMDEKLLRHILTNLLSNAIKYSPEGGNIQFELTCNHQNVLFRIQDQGIGIPQADQAKLFTSFFRCSNTEKISGNGIGLTIVKSAVELHGGQISVESEVGLGTTFTVILPLTYAIAAGTAELG</sequence>
<comment type="catalytic activity">
    <reaction evidence="1">
        <text>ATP + protein L-histidine = ADP + protein N-phospho-L-histidine.</text>
        <dbReference type="EC" id="2.7.13.3"/>
    </reaction>
</comment>
<dbReference type="Proteomes" id="UP000599391">
    <property type="component" value="Unassembled WGS sequence"/>
</dbReference>
<dbReference type="PANTHER" id="PTHR43711:SF26">
    <property type="entry name" value="SENSOR HISTIDINE KINASE RCSC"/>
    <property type="match status" value="1"/>
</dbReference>
<dbReference type="PANTHER" id="PTHR43711">
    <property type="entry name" value="TWO-COMPONENT HISTIDINE KINASE"/>
    <property type="match status" value="1"/>
</dbReference>
<feature type="transmembrane region" description="Helical" evidence="13">
    <location>
        <begin position="311"/>
        <end position="333"/>
    </location>
</feature>
<dbReference type="PROSITE" id="PS50109">
    <property type="entry name" value="HIS_KIN"/>
    <property type="match status" value="1"/>
</dbReference>
<evidence type="ECO:0000259" key="15">
    <source>
        <dbReference type="PROSITE" id="PS50112"/>
    </source>
</evidence>
<accession>A0A8J7HET8</accession>
<feature type="domain" description="PAS" evidence="15">
    <location>
        <begin position="410"/>
        <end position="483"/>
    </location>
</feature>
<feature type="domain" description="PAC" evidence="16">
    <location>
        <begin position="484"/>
        <end position="536"/>
    </location>
</feature>
<dbReference type="PRINTS" id="PR00344">
    <property type="entry name" value="BCTRLSENSOR"/>
</dbReference>
<dbReference type="SUPFAM" id="SSF55785">
    <property type="entry name" value="PYP-like sensor domain (PAS domain)"/>
    <property type="match status" value="1"/>
</dbReference>
<comment type="function">
    <text evidence="12">Photoreceptor which exists in two forms that are reversibly interconvertible by light: the R form that absorbs maximally in the red region of the spectrum and the FR form that absorbs maximally in the far-red region.</text>
</comment>
<comment type="subcellular location">
    <subcellularLocation>
        <location evidence="2">Cell membrane</location>
        <topology evidence="2">Multi-pass membrane protein</topology>
    </subcellularLocation>
</comment>